<dbReference type="EMBL" id="JAAOAV010000304">
    <property type="protein sequence ID" value="KAF5583767.1"/>
    <property type="molecule type" value="Genomic_DNA"/>
</dbReference>
<evidence type="ECO:0000313" key="3">
    <source>
        <dbReference type="Proteomes" id="UP000547976"/>
    </source>
</evidence>
<gene>
    <name evidence="2" type="ORF">FSUBG_13022</name>
</gene>
<accession>A0A8H5L1N4</accession>
<dbReference type="RefSeq" id="XP_036531508.1">
    <property type="nucleotide sequence ID" value="XM_036677871.1"/>
</dbReference>
<dbReference type="GeneID" id="59312589"/>
<name>A0A8H5L1N4_GIBSU</name>
<dbReference type="AlphaFoldDB" id="A0A8H5L1N4"/>
<reference evidence="2 3" key="1">
    <citation type="submission" date="2020-05" db="EMBL/GenBank/DDBJ databases">
        <title>Identification and distribution of gene clusters putatively required for synthesis of sphingolipid metabolism inhibitors in phylogenetically diverse species of the filamentous fungus Fusarium.</title>
        <authorList>
            <person name="Kim H.-S."/>
            <person name="Busman M."/>
            <person name="Brown D.W."/>
            <person name="Divon H."/>
            <person name="Uhlig S."/>
            <person name="Proctor R.H."/>
        </authorList>
    </citation>
    <scope>NUCLEOTIDE SEQUENCE [LARGE SCALE GENOMIC DNA]</scope>
    <source>
        <strain evidence="2 3">NRRL 66333</strain>
    </source>
</reference>
<sequence length="124" mass="14235">MKIEGFRNGFVIASETDTLLLFHGWMDPMSELILPLPFHPGSFQRLPTPKKWEFQQISSRVPTSSEEHRDVSQKPEKPKIQGKTRFSGSLPFHHVQYLRTVTLCSGFPYVSDAGTRYEVPVLEM</sequence>
<keyword evidence="3" id="KW-1185">Reference proteome</keyword>
<feature type="compositionally biased region" description="Basic and acidic residues" evidence="1">
    <location>
        <begin position="65"/>
        <end position="79"/>
    </location>
</feature>
<dbReference type="Proteomes" id="UP000547976">
    <property type="component" value="Unassembled WGS sequence"/>
</dbReference>
<feature type="region of interest" description="Disordered" evidence="1">
    <location>
        <begin position="57"/>
        <end position="85"/>
    </location>
</feature>
<evidence type="ECO:0000313" key="2">
    <source>
        <dbReference type="EMBL" id="KAF5583767.1"/>
    </source>
</evidence>
<protein>
    <submittedName>
        <fullName evidence="2">Uncharacterized protein</fullName>
    </submittedName>
</protein>
<proteinExistence type="predicted"/>
<organism evidence="2 3">
    <name type="scientific">Gibberella subglutinans</name>
    <name type="common">Fusarium subglutinans</name>
    <dbReference type="NCBI Taxonomy" id="42677"/>
    <lineage>
        <taxon>Eukaryota</taxon>
        <taxon>Fungi</taxon>
        <taxon>Dikarya</taxon>
        <taxon>Ascomycota</taxon>
        <taxon>Pezizomycotina</taxon>
        <taxon>Sordariomycetes</taxon>
        <taxon>Hypocreomycetidae</taxon>
        <taxon>Hypocreales</taxon>
        <taxon>Nectriaceae</taxon>
        <taxon>Fusarium</taxon>
        <taxon>Fusarium fujikuroi species complex</taxon>
    </lineage>
</organism>
<comment type="caution">
    <text evidence="2">The sequence shown here is derived from an EMBL/GenBank/DDBJ whole genome shotgun (WGS) entry which is preliminary data.</text>
</comment>
<evidence type="ECO:0000256" key="1">
    <source>
        <dbReference type="SAM" id="MobiDB-lite"/>
    </source>
</evidence>